<dbReference type="EMBL" id="CAJNOC010000014">
    <property type="protein sequence ID" value="CAF0705971.1"/>
    <property type="molecule type" value="Genomic_DNA"/>
</dbReference>
<dbReference type="InterPro" id="IPR056333">
    <property type="entry name" value="BBS7_pf_dom"/>
</dbReference>
<evidence type="ECO:0000259" key="3">
    <source>
        <dbReference type="Pfam" id="PF23743"/>
    </source>
</evidence>
<dbReference type="PANTHER" id="PTHR16074:SF4">
    <property type="entry name" value="BARDET-BIEDL SYNDROME 7 PROTEIN"/>
    <property type="match status" value="1"/>
</dbReference>
<evidence type="ECO:0008006" key="6">
    <source>
        <dbReference type="Google" id="ProtNLM"/>
    </source>
</evidence>
<feature type="domain" description="BBS7 GAE" evidence="1">
    <location>
        <begin position="381"/>
        <end position="487"/>
    </location>
</feature>
<keyword evidence="5" id="KW-1185">Reference proteome</keyword>
<protein>
    <recommendedName>
        <fullName evidence="6">Bardet-Biedl syndrome 7 protein</fullName>
    </recommendedName>
</protein>
<evidence type="ECO:0000259" key="1">
    <source>
        <dbReference type="Pfam" id="PF23360"/>
    </source>
</evidence>
<dbReference type="Pfam" id="PF23361">
    <property type="entry name" value="BBS7_pf"/>
    <property type="match status" value="1"/>
</dbReference>
<dbReference type="GO" id="GO:0008104">
    <property type="term" value="P:intracellular protein localization"/>
    <property type="evidence" value="ECO:0007669"/>
    <property type="project" value="TreeGrafter"/>
</dbReference>
<comment type="caution">
    <text evidence="4">The sequence shown here is derived from an EMBL/GenBank/DDBJ whole genome shotgun (WGS) entry which is preliminary data.</text>
</comment>
<name>A0A813MAI7_9BILA</name>
<organism evidence="4 5">
    <name type="scientific">Brachionus calyciflorus</name>
    <dbReference type="NCBI Taxonomy" id="104777"/>
    <lineage>
        <taxon>Eukaryota</taxon>
        <taxon>Metazoa</taxon>
        <taxon>Spiralia</taxon>
        <taxon>Gnathifera</taxon>
        <taxon>Rotifera</taxon>
        <taxon>Eurotatoria</taxon>
        <taxon>Monogononta</taxon>
        <taxon>Pseudotrocha</taxon>
        <taxon>Ploima</taxon>
        <taxon>Brachionidae</taxon>
        <taxon>Brachionus</taxon>
    </lineage>
</organism>
<dbReference type="Pfam" id="PF23743">
    <property type="entry name" value="Beta-prop_BBS7"/>
    <property type="match status" value="1"/>
</dbReference>
<evidence type="ECO:0000313" key="5">
    <source>
        <dbReference type="Proteomes" id="UP000663879"/>
    </source>
</evidence>
<feature type="domain" description="BBS7 platform" evidence="2">
    <location>
        <begin position="495"/>
        <end position="596"/>
    </location>
</feature>
<sequence>MFQLQLNRVDYCQVGTTGPKCMKLMPSLQKELQKVVVGDSSGVVQLFAIKQKEPLNIFKTLPSKRITRIELSGRFNEIYDRIFVSSLSTVTGYTKKGRPFFNFETNMTEPIKSMRVNGDNLCIAGSYVFNSYKNSVESAYYLCPDKINDLLLLPMASADSKITPILACNDRILRVLDDSIVIYETEVAGPPTTLSLYNKNGGLNGKEILYGTSDGKIGLIEMNIDEPLPKWELSNERRLGGISCIDSHDITNDGIMDLLVSREDGTIEVYGYDSMDNPELKFTYNGNEGVTSIQGGCVGSSGYDEIVVSTYNGWIFGLTTESFNKELGNLPATLTIDKDSSMKMNKLRDEIDKLQNHVIKMRDVYQSTLNNAHSLSQLKSFQINHRFELNRDDASYTLSIEAEVPIDNVLIQCDVPIDLLDSDKNSCVVSYSECDENDGNFLLVTYRCQANTTRLDIKIRTIEGQYGLLQAYVTSRIQPKNCLVKQYVIKPLSLHQRTHMIDEKRPINKLKLSGNFSLAEIHSWLHYCIPEIPEKVPAENEITFYFLNTFLGTQLEINYKQNEATFKSENVSTISILKDVLSKKATDKKVVLNIDLETTPESTTYTLKCIHPMIDYHITSLWNDY</sequence>
<evidence type="ECO:0000259" key="2">
    <source>
        <dbReference type="Pfam" id="PF23361"/>
    </source>
</evidence>
<dbReference type="GO" id="GO:0005930">
    <property type="term" value="C:axoneme"/>
    <property type="evidence" value="ECO:0007669"/>
    <property type="project" value="TreeGrafter"/>
</dbReference>
<dbReference type="PANTHER" id="PTHR16074">
    <property type="entry name" value="BARDET-BIEDL SYNDROME 7 PROTEIN"/>
    <property type="match status" value="1"/>
</dbReference>
<dbReference type="InterPro" id="IPR036322">
    <property type="entry name" value="WD40_repeat_dom_sf"/>
</dbReference>
<gene>
    <name evidence="4" type="ORF">OXX778_LOCUS317</name>
</gene>
<dbReference type="Proteomes" id="UP000663879">
    <property type="component" value="Unassembled WGS sequence"/>
</dbReference>
<dbReference type="OrthoDB" id="414590at2759"/>
<dbReference type="GO" id="GO:0043005">
    <property type="term" value="C:neuron projection"/>
    <property type="evidence" value="ECO:0007669"/>
    <property type="project" value="TreeGrafter"/>
</dbReference>
<dbReference type="GO" id="GO:0036064">
    <property type="term" value="C:ciliary basal body"/>
    <property type="evidence" value="ECO:0007669"/>
    <property type="project" value="TreeGrafter"/>
</dbReference>
<dbReference type="GO" id="GO:0060271">
    <property type="term" value="P:cilium assembly"/>
    <property type="evidence" value="ECO:0007669"/>
    <property type="project" value="TreeGrafter"/>
</dbReference>
<reference evidence="4" key="1">
    <citation type="submission" date="2021-02" db="EMBL/GenBank/DDBJ databases">
        <authorList>
            <person name="Nowell W R."/>
        </authorList>
    </citation>
    <scope>NUCLEOTIDE SEQUENCE</scope>
    <source>
        <strain evidence="4">Ploen Becks lab</strain>
    </source>
</reference>
<dbReference type="Pfam" id="PF23360">
    <property type="entry name" value="BBS7_GAE"/>
    <property type="match status" value="1"/>
</dbReference>
<dbReference type="InterPro" id="IPR056334">
    <property type="entry name" value="BBS7_GAE_dom"/>
</dbReference>
<dbReference type="GO" id="GO:0016020">
    <property type="term" value="C:membrane"/>
    <property type="evidence" value="ECO:0007669"/>
    <property type="project" value="TreeGrafter"/>
</dbReference>
<dbReference type="GO" id="GO:0034464">
    <property type="term" value="C:BBSome"/>
    <property type="evidence" value="ECO:0007669"/>
    <property type="project" value="TreeGrafter"/>
</dbReference>
<dbReference type="InterPro" id="IPR056332">
    <property type="entry name" value="Beta-prop_BBS7"/>
</dbReference>
<proteinExistence type="predicted"/>
<evidence type="ECO:0000313" key="4">
    <source>
        <dbReference type="EMBL" id="CAF0705971.1"/>
    </source>
</evidence>
<dbReference type="AlphaFoldDB" id="A0A813MAI7"/>
<accession>A0A813MAI7</accession>
<feature type="domain" description="BBS7 beta-propeller" evidence="3">
    <location>
        <begin position="22"/>
        <end position="320"/>
    </location>
</feature>
<dbReference type="SUPFAM" id="SSF50978">
    <property type="entry name" value="WD40 repeat-like"/>
    <property type="match status" value="1"/>
</dbReference>